<dbReference type="AlphaFoldDB" id="A0A6I6CY68"/>
<evidence type="ECO:0000313" key="3">
    <source>
        <dbReference type="Proteomes" id="UP000427716"/>
    </source>
</evidence>
<dbReference type="EMBL" id="CP046415">
    <property type="protein sequence ID" value="QGT79149.1"/>
    <property type="molecule type" value="Genomic_DNA"/>
</dbReference>
<dbReference type="KEGG" id="ghl:GM160_09765"/>
<organism evidence="2 3">
    <name type="scientific">Guyparkeria halophila</name>
    <dbReference type="NCBI Taxonomy" id="47960"/>
    <lineage>
        <taxon>Bacteria</taxon>
        <taxon>Pseudomonadati</taxon>
        <taxon>Pseudomonadota</taxon>
        <taxon>Gammaproteobacteria</taxon>
        <taxon>Chromatiales</taxon>
        <taxon>Thioalkalibacteraceae</taxon>
        <taxon>Guyparkeria</taxon>
    </lineage>
</organism>
<reference evidence="2 3" key="1">
    <citation type="submission" date="2019-11" db="EMBL/GenBank/DDBJ databases">
        <authorList>
            <person name="Zhang J."/>
            <person name="Sun C."/>
        </authorList>
    </citation>
    <scope>NUCLEOTIDE SEQUENCE [LARGE SCALE GENOMIC DNA]</scope>
    <source>
        <strain evidence="3">sp2</strain>
    </source>
</reference>
<protein>
    <recommendedName>
        <fullName evidence="4">Host attachment protein</fullName>
    </recommendedName>
</protein>
<evidence type="ECO:0000256" key="1">
    <source>
        <dbReference type="SAM" id="MobiDB-lite"/>
    </source>
</evidence>
<dbReference type="RefSeq" id="WP_136866537.1">
    <property type="nucleotide sequence ID" value="NZ_CP046415.1"/>
</dbReference>
<name>A0A6I6CY68_9GAMM</name>
<gene>
    <name evidence="2" type="ORF">GM160_09765</name>
</gene>
<proteinExistence type="predicted"/>
<dbReference type="Pfam" id="PF10116">
    <property type="entry name" value="Host_attach"/>
    <property type="match status" value="1"/>
</dbReference>
<sequence>MSTWVVVADEARARFLAVRDNQGAYRGNEVHPSSQPVPRGALEELVSLSNSAARLSDADLESDRPGSTTDRKGDALHAYEPANSVRDVEAKRFAREVMTELDQALQQGRMERFYLMAAPDFLGLLRGEMSKGLQAALVADQAKDFSARSPEDIRAALPERL</sequence>
<evidence type="ECO:0008006" key="4">
    <source>
        <dbReference type="Google" id="ProtNLM"/>
    </source>
</evidence>
<accession>A0A6I6CY68</accession>
<feature type="region of interest" description="Disordered" evidence="1">
    <location>
        <begin position="54"/>
        <end position="75"/>
    </location>
</feature>
<feature type="compositionally biased region" description="Basic and acidic residues" evidence="1">
    <location>
        <begin position="61"/>
        <end position="75"/>
    </location>
</feature>
<dbReference type="Proteomes" id="UP000427716">
    <property type="component" value="Chromosome"/>
</dbReference>
<keyword evidence="3" id="KW-1185">Reference proteome</keyword>
<evidence type="ECO:0000313" key="2">
    <source>
        <dbReference type="EMBL" id="QGT79149.1"/>
    </source>
</evidence>
<dbReference type="InterPro" id="IPR019291">
    <property type="entry name" value="Host_attachment_protein"/>
</dbReference>